<evidence type="ECO:0000259" key="1">
    <source>
        <dbReference type="PROSITE" id="PS50181"/>
    </source>
</evidence>
<dbReference type="InterPro" id="IPR032675">
    <property type="entry name" value="LRR_dom_sf"/>
</dbReference>
<dbReference type="AlphaFoldDB" id="A0A8H4VK76"/>
<keyword evidence="3" id="KW-1185">Reference proteome</keyword>
<reference evidence="2 3" key="1">
    <citation type="submission" date="2019-12" db="EMBL/GenBank/DDBJ databases">
        <authorList>
            <person name="Floudas D."/>
            <person name="Bentzer J."/>
            <person name="Ahren D."/>
            <person name="Johansson T."/>
            <person name="Persson P."/>
            <person name="Tunlid A."/>
        </authorList>
    </citation>
    <scope>NUCLEOTIDE SEQUENCE [LARGE SCALE GENOMIC DNA]</scope>
    <source>
        <strain evidence="2 3">CBS 102.39</strain>
    </source>
</reference>
<dbReference type="EMBL" id="JAACJL010000058">
    <property type="protein sequence ID" value="KAF4610919.1"/>
    <property type="molecule type" value="Genomic_DNA"/>
</dbReference>
<feature type="domain" description="F-box" evidence="1">
    <location>
        <begin position="1"/>
        <end position="50"/>
    </location>
</feature>
<dbReference type="SUPFAM" id="SSF52047">
    <property type="entry name" value="RNI-like"/>
    <property type="match status" value="1"/>
</dbReference>
<name>A0A8H4VK76_9AGAR</name>
<evidence type="ECO:0000313" key="3">
    <source>
        <dbReference type="Proteomes" id="UP000521872"/>
    </source>
</evidence>
<protein>
    <recommendedName>
        <fullName evidence="1">F-box domain-containing protein</fullName>
    </recommendedName>
</protein>
<accession>A0A8H4VK76</accession>
<evidence type="ECO:0000313" key="2">
    <source>
        <dbReference type="EMBL" id="KAF4610919.1"/>
    </source>
</evidence>
<dbReference type="PROSITE" id="PS50181">
    <property type="entry name" value="FBOX"/>
    <property type="match status" value="1"/>
</dbReference>
<gene>
    <name evidence="2" type="ORF">D9613_006546</name>
</gene>
<sequence>MSSLLSLPPEILTQVAEKLVPRDNRSLRLACRYITGVVESLCLCTLWIDVGPGNRRRVLAKLKDFASGSLSNIEYAQELTIYNSETATQAEFAPTADEPFSVVLFNALMALKRVPKLTWWPDKSDDAFVQSAILDFMCRRRVAHLTINFYCGCHPSLPFRILCLENLESLSFRNLCRLHEEGASFMTLSLSRIICNSPNMTSLSIDTGYRNATTEAPSLHRFLSAEIERPPMPIKHLSLRTVRALLDEDTLYHLRSLESLSVHFNLTTPLHGSHLNEMWDTLREESIHLSAIDLNLVEVDDALLDYLVSYRGIRKLVFDNSYKLWGSPEIGPIAVRFFKDVLPKISSTLEVLHLEPSSVGAWCFGHDNAEAIAKCTNLRELTVSIVDMVQDHSQPIVELLHQTAAKLPHLHNLRKINVSTVPQIG</sequence>
<dbReference type="InterPro" id="IPR001810">
    <property type="entry name" value="F-box_dom"/>
</dbReference>
<proteinExistence type="predicted"/>
<dbReference type="Gene3D" id="3.80.10.10">
    <property type="entry name" value="Ribonuclease Inhibitor"/>
    <property type="match status" value="1"/>
</dbReference>
<organism evidence="2 3">
    <name type="scientific">Agrocybe pediades</name>
    <dbReference type="NCBI Taxonomy" id="84607"/>
    <lineage>
        <taxon>Eukaryota</taxon>
        <taxon>Fungi</taxon>
        <taxon>Dikarya</taxon>
        <taxon>Basidiomycota</taxon>
        <taxon>Agaricomycotina</taxon>
        <taxon>Agaricomycetes</taxon>
        <taxon>Agaricomycetidae</taxon>
        <taxon>Agaricales</taxon>
        <taxon>Agaricineae</taxon>
        <taxon>Strophariaceae</taxon>
        <taxon>Agrocybe</taxon>
    </lineage>
</organism>
<comment type="caution">
    <text evidence="2">The sequence shown here is derived from an EMBL/GenBank/DDBJ whole genome shotgun (WGS) entry which is preliminary data.</text>
</comment>
<dbReference type="Proteomes" id="UP000521872">
    <property type="component" value="Unassembled WGS sequence"/>
</dbReference>